<dbReference type="InterPro" id="IPR001584">
    <property type="entry name" value="Integrase_cat-core"/>
</dbReference>
<evidence type="ECO:0000259" key="1">
    <source>
        <dbReference type="PROSITE" id="PS50994"/>
    </source>
</evidence>
<dbReference type="PANTHER" id="PTHR45835">
    <property type="entry name" value="YALI0A06105P"/>
    <property type="match status" value="1"/>
</dbReference>
<dbReference type="AlphaFoldDB" id="A0AAF0UQ51"/>
<proteinExistence type="predicted"/>
<dbReference type="EMBL" id="CP133621">
    <property type="protein sequence ID" value="WMV49423.1"/>
    <property type="molecule type" value="Genomic_DNA"/>
</dbReference>
<dbReference type="SUPFAM" id="SSF53098">
    <property type="entry name" value="Ribonuclease H-like"/>
    <property type="match status" value="1"/>
</dbReference>
<protein>
    <recommendedName>
        <fullName evidence="1">Integrase catalytic domain-containing protein</fullName>
    </recommendedName>
</protein>
<dbReference type="Gene3D" id="3.30.420.10">
    <property type="entry name" value="Ribonuclease H-like superfamily/Ribonuclease H"/>
    <property type="match status" value="1"/>
</dbReference>
<dbReference type="GO" id="GO:0003676">
    <property type="term" value="F:nucleic acid binding"/>
    <property type="evidence" value="ECO:0007669"/>
    <property type="project" value="InterPro"/>
</dbReference>
<accession>A0AAF0UQ51</accession>
<evidence type="ECO:0000313" key="3">
    <source>
        <dbReference type="Proteomes" id="UP001234989"/>
    </source>
</evidence>
<dbReference type="PROSITE" id="PS50994">
    <property type="entry name" value="INTEGRASE"/>
    <property type="match status" value="1"/>
</dbReference>
<name>A0AAF0UQ51_SOLVR</name>
<dbReference type="Proteomes" id="UP001234989">
    <property type="component" value="Chromosome 10"/>
</dbReference>
<organism evidence="2 3">
    <name type="scientific">Solanum verrucosum</name>
    <dbReference type="NCBI Taxonomy" id="315347"/>
    <lineage>
        <taxon>Eukaryota</taxon>
        <taxon>Viridiplantae</taxon>
        <taxon>Streptophyta</taxon>
        <taxon>Embryophyta</taxon>
        <taxon>Tracheophyta</taxon>
        <taxon>Spermatophyta</taxon>
        <taxon>Magnoliopsida</taxon>
        <taxon>eudicotyledons</taxon>
        <taxon>Gunneridae</taxon>
        <taxon>Pentapetalae</taxon>
        <taxon>asterids</taxon>
        <taxon>lamiids</taxon>
        <taxon>Solanales</taxon>
        <taxon>Solanaceae</taxon>
        <taxon>Solanoideae</taxon>
        <taxon>Solaneae</taxon>
        <taxon>Solanum</taxon>
    </lineage>
</organism>
<sequence length="221" mass="25614">MYQDLHQLYWWEEWKWERITMDFITGLPRTLKGYDSIWVIVDRLTKSAYFLPVKTTYNGARYAQIYIDEIVRLHGVPISIISDGGSQFTSHFWKAFQGALGTQVELSTAFHPQIDGQSERTIQTLEDMLRSCVLDFGGSWDKYLPLTEFAYNNSFQANTQMAPYEALYGRRCRSPIGWFEAGEAKVLGPDLVKSLIDKVQLIRQRLLAAQSRQKAYADKRH</sequence>
<feature type="domain" description="Integrase catalytic" evidence="1">
    <location>
        <begin position="11"/>
        <end position="171"/>
    </location>
</feature>
<gene>
    <name evidence="2" type="ORF">MTR67_042808</name>
</gene>
<reference evidence="2" key="1">
    <citation type="submission" date="2023-08" db="EMBL/GenBank/DDBJ databases">
        <title>A de novo genome assembly of Solanum verrucosum Schlechtendal, a Mexican diploid species geographically isolated from the other diploid A-genome species in potato relatives.</title>
        <authorList>
            <person name="Hosaka K."/>
        </authorList>
    </citation>
    <scope>NUCLEOTIDE SEQUENCE</scope>
    <source>
        <tissue evidence="2">Young leaves</tissue>
    </source>
</reference>
<dbReference type="GO" id="GO:0015074">
    <property type="term" value="P:DNA integration"/>
    <property type="evidence" value="ECO:0007669"/>
    <property type="project" value="InterPro"/>
</dbReference>
<dbReference type="InterPro" id="IPR036397">
    <property type="entry name" value="RNaseH_sf"/>
</dbReference>
<keyword evidence="3" id="KW-1185">Reference proteome</keyword>
<evidence type="ECO:0000313" key="2">
    <source>
        <dbReference type="EMBL" id="WMV49423.1"/>
    </source>
</evidence>
<dbReference type="InterPro" id="IPR012337">
    <property type="entry name" value="RNaseH-like_sf"/>
</dbReference>
<dbReference type="PANTHER" id="PTHR45835:SF99">
    <property type="entry name" value="CHROMO DOMAIN-CONTAINING PROTEIN-RELATED"/>
    <property type="match status" value="1"/>
</dbReference>